<dbReference type="InterPro" id="IPR049883">
    <property type="entry name" value="NOTCH1_EGF-like"/>
</dbReference>
<dbReference type="GO" id="GO:0050877">
    <property type="term" value="P:nervous system process"/>
    <property type="evidence" value="ECO:0007669"/>
    <property type="project" value="UniProtKB-ARBA"/>
</dbReference>
<evidence type="ECO:0000313" key="8">
    <source>
        <dbReference type="Proteomes" id="UP001190640"/>
    </source>
</evidence>
<proteinExistence type="predicted"/>
<feature type="disulfide bond" evidence="6">
    <location>
        <begin position="99"/>
        <end position="108"/>
    </location>
</feature>
<feature type="disulfide bond" evidence="6">
    <location>
        <begin position="137"/>
        <end position="146"/>
    </location>
</feature>
<evidence type="ECO:0000256" key="6">
    <source>
        <dbReference type="PROSITE-ProRule" id="PRU00076"/>
    </source>
</evidence>
<dbReference type="Proteomes" id="UP001190640">
    <property type="component" value="Chromosome 1"/>
</dbReference>
<dbReference type="SMART" id="SM00181">
    <property type="entry name" value="EGF"/>
    <property type="match status" value="4"/>
</dbReference>
<dbReference type="KEGG" id="emc:129324194"/>
<dbReference type="InterPro" id="IPR000742">
    <property type="entry name" value="EGF"/>
</dbReference>
<dbReference type="PRINTS" id="PR00010">
    <property type="entry name" value="EGFBLOOD"/>
</dbReference>
<dbReference type="CDD" id="cd00054">
    <property type="entry name" value="EGF_CA"/>
    <property type="match status" value="4"/>
</dbReference>
<name>A0AA97KR59_EUBMA</name>
<organism evidence="8 9">
    <name type="scientific">Eublepharis macularius</name>
    <name type="common">Leopard gecko</name>
    <name type="synonym">Cyrtodactylus macularius</name>
    <dbReference type="NCBI Taxonomy" id="481883"/>
    <lineage>
        <taxon>Eukaryota</taxon>
        <taxon>Metazoa</taxon>
        <taxon>Chordata</taxon>
        <taxon>Craniata</taxon>
        <taxon>Vertebrata</taxon>
        <taxon>Euteleostomi</taxon>
        <taxon>Lepidosauria</taxon>
        <taxon>Squamata</taxon>
        <taxon>Bifurcata</taxon>
        <taxon>Gekkota</taxon>
        <taxon>Eublepharidae</taxon>
        <taxon>Eublepharinae</taxon>
        <taxon>Eublepharis</taxon>
    </lineage>
</organism>
<feature type="domain" description="EGF-like" evidence="7">
    <location>
        <begin position="149"/>
        <end position="182"/>
    </location>
</feature>
<dbReference type="PROSITE" id="PS01186">
    <property type="entry name" value="EGF_2"/>
    <property type="match status" value="2"/>
</dbReference>
<dbReference type="FunFam" id="2.10.25.10:FF:000327">
    <property type="entry name" value="neurogenic locus notch homolog protein 4"/>
    <property type="match status" value="1"/>
</dbReference>
<dbReference type="Pfam" id="PF07645">
    <property type="entry name" value="EGF_CA"/>
    <property type="match status" value="1"/>
</dbReference>
<evidence type="ECO:0000313" key="9">
    <source>
        <dbReference type="RefSeq" id="XP_054827251.1"/>
    </source>
</evidence>
<protein>
    <submittedName>
        <fullName evidence="9">Fibropellin-1-like</fullName>
    </submittedName>
</protein>
<keyword evidence="8" id="KW-1185">Reference proteome</keyword>
<gene>
    <name evidence="9" type="primary">LOC129324194</name>
</gene>
<dbReference type="PANTHER" id="PTHR12916">
    <property type="entry name" value="CYTOCHROME C OXIDASE POLYPEPTIDE VIC-2"/>
    <property type="match status" value="1"/>
</dbReference>
<evidence type="ECO:0000256" key="5">
    <source>
        <dbReference type="ARBA" id="ARBA00023180"/>
    </source>
</evidence>
<comment type="caution">
    <text evidence="6">Lacks conserved residue(s) required for the propagation of feature annotation.</text>
</comment>
<dbReference type="SMART" id="SM00179">
    <property type="entry name" value="EGF_CA"/>
    <property type="match status" value="4"/>
</dbReference>
<dbReference type="GeneID" id="129324194"/>
<dbReference type="SUPFAM" id="SSF57196">
    <property type="entry name" value="EGF/Laminin"/>
    <property type="match status" value="1"/>
</dbReference>
<evidence type="ECO:0000256" key="2">
    <source>
        <dbReference type="ARBA" id="ARBA00022729"/>
    </source>
</evidence>
<dbReference type="PROSITE" id="PS00010">
    <property type="entry name" value="ASX_HYDROXYL"/>
    <property type="match status" value="3"/>
</dbReference>
<feature type="domain" description="EGF-like" evidence="7">
    <location>
        <begin position="111"/>
        <end position="147"/>
    </location>
</feature>
<dbReference type="FunFam" id="2.10.25.10:FF:000066">
    <property type="entry name" value="FAT atypical cadherin 4"/>
    <property type="match status" value="1"/>
</dbReference>
<keyword evidence="2" id="KW-0732">Signal</keyword>
<dbReference type="AlphaFoldDB" id="A0AA97KR59"/>
<keyword evidence="3" id="KW-0677">Repeat</keyword>
<keyword evidence="5" id="KW-0325">Glycoprotein</keyword>
<dbReference type="InterPro" id="IPR001881">
    <property type="entry name" value="EGF-like_Ca-bd_dom"/>
</dbReference>
<evidence type="ECO:0000256" key="3">
    <source>
        <dbReference type="ARBA" id="ARBA00022737"/>
    </source>
</evidence>
<dbReference type="Pfam" id="PF00008">
    <property type="entry name" value="EGF"/>
    <property type="match status" value="3"/>
</dbReference>
<keyword evidence="4 6" id="KW-1015">Disulfide bond</keyword>
<feature type="domain" description="EGF-like" evidence="7">
    <location>
        <begin position="73"/>
        <end position="109"/>
    </location>
</feature>
<dbReference type="FunFam" id="2.10.25.10:FF:000122">
    <property type="entry name" value="Protein crumbs homolog 2"/>
    <property type="match status" value="1"/>
</dbReference>
<dbReference type="InterPro" id="IPR009030">
    <property type="entry name" value="Growth_fac_rcpt_cys_sf"/>
</dbReference>
<dbReference type="RefSeq" id="XP_054827251.1">
    <property type="nucleotide sequence ID" value="XM_054971276.1"/>
</dbReference>
<dbReference type="InterPro" id="IPR000152">
    <property type="entry name" value="EGF-type_Asp/Asn_hydroxyl_site"/>
</dbReference>
<evidence type="ECO:0000256" key="1">
    <source>
        <dbReference type="ARBA" id="ARBA00022536"/>
    </source>
</evidence>
<dbReference type="Gene3D" id="2.10.25.10">
    <property type="entry name" value="Laminin"/>
    <property type="match status" value="4"/>
</dbReference>
<dbReference type="SUPFAM" id="SSF57184">
    <property type="entry name" value="Growth factor receptor domain"/>
    <property type="match status" value="1"/>
</dbReference>
<evidence type="ECO:0000259" key="7">
    <source>
        <dbReference type="PROSITE" id="PS50026"/>
    </source>
</evidence>
<dbReference type="PANTHER" id="PTHR12916:SF4">
    <property type="entry name" value="UNINFLATABLE, ISOFORM C"/>
    <property type="match status" value="1"/>
</dbReference>
<dbReference type="GO" id="GO:0005509">
    <property type="term" value="F:calcium ion binding"/>
    <property type="evidence" value="ECO:0007669"/>
    <property type="project" value="InterPro"/>
</dbReference>
<keyword evidence="1 6" id="KW-0245">EGF-like domain</keyword>
<feature type="domain" description="EGF-like" evidence="7">
    <location>
        <begin position="13"/>
        <end position="49"/>
    </location>
</feature>
<sequence>MWGGFSGQFCEREAYECDSSPCLNGAVCVDNANGYDCFCPEVPQFKDNGEKITDEELASQPLENIHDKNCSMDIDECAFKLCKNGASCHNLIGEFYCNCLPGFTGKLCETNIGNCLSQPCGSLSLCKDELEGYRCFCAPGFIGDNCETEVDECLSGPCQNGASCVEQLNAFSCLCSDGFQGEDVFLLLPSVGLGGGGGGGGGGNSGSSSGGRGSFLAAGLPVAAEAATGVFAAAEATSGYAAAAVARLSAAVSAAGLLLRLRQRRGLFVSAPAAADRRALRPREPGSAWAAAGLPLCVSAARSGLPARRAISAFPPPLTPPRTLLGGCGVLGTPPCYSVWGYQLIAHPSP</sequence>
<dbReference type="PROSITE" id="PS00022">
    <property type="entry name" value="EGF_1"/>
    <property type="match status" value="2"/>
</dbReference>
<evidence type="ECO:0000256" key="4">
    <source>
        <dbReference type="ARBA" id="ARBA00023157"/>
    </source>
</evidence>
<reference evidence="9" key="1">
    <citation type="submission" date="2025-08" db="UniProtKB">
        <authorList>
            <consortium name="RefSeq"/>
        </authorList>
    </citation>
    <scope>IDENTIFICATION</scope>
    <source>
        <tissue evidence="9">Blood</tissue>
    </source>
</reference>
<dbReference type="PROSITE" id="PS50026">
    <property type="entry name" value="EGF_3"/>
    <property type="match status" value="4"/>
</dbReference>
<accession>A0AA97KR59</accession>